<sequence length="114" mass="13371">MTRFFITSTNRIRKNTTKSRAENEYTSESNHKFSKTSMQFNRRNVESLMENLTNQEIDWNGRLTANRGVDSEGKFVRLRGNLKELYETMITIFLPLEMPAVFEHSPLFSGVHCF</sequence>
<dbReference type="Proteomes" id="UP001056120">
    <property type="component" value="Linkage Group LG07"/>
</dbReference>
<dbReference type="EMBL" id="CM042024">
    <property type="protein sequence ID" value="KAI3811767.1"/>
    <property type="molecule type" value="Genomic_DNA"/>
</dbReference>
<accession>A0ACB9IXM8</accession>
<protein>
    <submittedName>
        <fullName evidence="1">Uncharacterized protein</fullName>
    </submittedName>
</protein>
<reference evidence="2" key="1">
    <citation type="journal article" date="2022" name="Mol. Ecol. Resour.">
        <title>The genomes of chicory, endive, great burdock and yacon provide insights into Asteraceae palaeo-polyploidization history and plant inulin production.</title>
        <authorList>
            <person name="Fan W."/>
            <person name="Wang S."/>
            <person name="Wang H."/>
            <person name="Wang A."/>
            <person name="Jiang F."/>
            <person name="Liu H."/>
            <person name="Zhao H."/>
            <person name="Xu D."/>
            <person name="Zhang Y."/>
        </authorList>
    </citation>
    <scope>NUCLEOTIDE SEQUENCE [LARGE SCALE GENOMIC DNA]</scope>
    <source>
        <strain evidence="2">cv. Yunnan</strain>
    </source>
</reference>
<organism evidence="1 2">
    <name type="scientific">Smallanthus sonchifolius</name>
    <dbReference type="NCBI Taxonomy" id="185202"/>
    <lineage>
        <taxon>Eukaryota</taxon>
        <taxon>Viridiplantae</taxon>
        <taxon>Streptophyta</taxon>
        <taxon>Embryophyta</taxon>
        <taxon>Tracheophyta</taxon>
        <taxon>Spermatophyta</taxon>
        <taxon>Magnoliopsida</taxon>
        <taxon>eudicotyledons</taxon>
        <taxon>Gunneridae</taxon>
        <taxon>Pentapetalae</taxon>
        <taxon>asterids</taxon>
        <taxon>campanulids</taxon>
        <taxon>Asterales</taxon>
        <taxon>Asteraceae</taxon>
        <taxon>Asteroideae</taxon>
        <taxon>Heliantheae alliance</taxon>
        <taxon>Millerieae</taxon>
        <taxon>Smallanthus</taxon>
    </lineage>
</organism>
<gene>
    <name evidence="1" type="ORF">L1987_21497</name>
</gene>
<proteinExistence type="predicted"/>
<name>A0ACB9IXM8_9ASTR</name>
<keyword evidence="2" id="KW-1185">Reference proteome</keyword>
<reference evidence="1 2" key="2">
    <citation type="journal article" date="2022" name="Mol. Ecol. Resour.">
        <title>The genomes of chicory, endive, great burdock and yacon provide insights into Asteraceae paleo-polyploidization history and plant inulin production.</title>
        <authorList>
            <person name="Fan W."/>
            <person name="Wang S."/>
            <person name="Wang H."/>
            <person name="Wang A."/>
            <person name="Jiang F."/>
            <person name="Liu H."/>
            <person name="Zhao H."/>
            <person name="Xu D."/>
            <person name="Zhang Y."/>
        </authorList>
    </citation>
    <scope>NUCLEOTIDE SEQUENCE [LARGE SCALE GENOMIC DNA]</scope>
    <source>
        <strain evidence="2">cv. Yunnan</strain>
        <tissue evidence="1">Leaves</tissue>
    </source>
</reference>
<comment type="caution">
    <text evidence="1">The sequence shown here is derived from an EMBL/GenBank/DDBJ whole genome shotgun (WGS) entry which is preliminary data.</text>
</comment>
<evidence type="ECO:0000313" key="1">
    <source>
        <dbReference type="EMBL" id="KAI3811767.1"/>
    </source>
</evidence>
<evidence type="ECO:0000313" key="2">
    <source>
        <dbReference type="Proteomes" id="UP001056120"/>
    </source>
</evidence>